<dbReference type="InterPro" id="IPR019797">
    <property type="entry name" value="Glutamate_5-kinase_CS"/>
</dbReference>
<dbReference type="PROSITE" id="PS50890">
    <property type="entry name" value="PUA"/>
    <property type="match status" value="1"/>
</dbReference>
<keyword evidence="5" id="KW-0547">Nucleotide-binding</keyword>
<keyword evidence="4" id="KW-0808">Transferase</keyword>
<dbReference type="HOGENOM" id="CLU_025400_1_1_1"/>
<dbReference type="GO" id="GO:0005524">
    <property type="term" value="F:ATP binding"/>
    <property type="evidence" value="ECO:0007669"/>
    <property type="project" value="UniProtKB-KW"/>
</dbReference>
<evidence type="ECO:0000313" key="11">
    <source>
        <dbReference type="Proteomes" id="UP000016930"/>
    </source>
</evidence>
<dbReference type="GO" id="GO:0003723">
    <property type="term" value="F:RNA binding"/>
    <property type="evidence" value="ECO:0007669"/>
    <property type="project" value="InterPro"/>
</dbReference>
<dbReference type="InterPro" id="IPR015947">
    <property type="entry name" value="PUA-like_sf"/>
</dbReference>
<dbReference type="NCBIfam" id="TIGR01027">
    <property type="entry name" value="proB"/>
    <property type="match status" value="1"/>
</dbReference>
<feature type="compositionally biased region" description="Low complexity" evidence="8">
    <location>
        <begin position="282"/>
        <end position="297"/>
    </location>
</feature>
<dbReference type="PROSITE" id="PS00902">
    <property type="entry name" value="GLUTAMATE_5_KINASE"/>
    <property type="match status" value="1"/>
</dbReference>
<keyword evidence="2" id="KW-0028">Amino-acid biosynthesis</keyword>
<dbReference type="FunFam" id="3.40.1160.10:FF:000018">
    <property type="entry name" value="Glutamate 5-kinase"/>
    <property type="match status" value="1"/>
</dbReference>
<evidence type="ECO:0000256" key="2">
    <source>
        <dbReference type="ARBA" id="ARBA00022605"/>
    </source>
</evidence>
<evidence type="ECO:0000313" key="10">
    <source>
        <dbReference type="EMBL" id="EMD34322.1"/>
    </source>
</evidence>
<dbReference type="HAMAP" id="MF_00456">
    <property type="entry name" value="ProB"/>
    <property type="match status" value="1"/>
</dbReference>
<dbReference type="GO" id="GO:1901607">
    <property type="term" value="P:alpha-amino acid biosynthetic process"/>
    <property type="evidence" value="ECO:0007669"/>
    <property type="project" value="UniProtKB-ARBA"/>
</dbReference>
<dbReference type="Pfam" id="PF00696">
    <property type="entry name" value="AA_kinase"/>
    <property type="match status" value="1"/>
</dbReference>
<dbReference type="SUPFAM" id="SSF88697">
    <property type="entry name" value="PUA domain-like"/>
    <property type="match status" value="1"/>
</dbReference>
<evidence type="ECO:0000256" key="6">
    <source>
        <dbReference type="ARBA" id="ARBA00022777"/>
    </source>
</evidence>
<dbReference type="InterPro" id="IPR036974">
    <property type="entry name" value="PUA_sf"/>
</dbReference>
<keyword evidence="7" id="KW-0067">ATP-binding</keyword>
<evidence type="ECO:0000256" key="4">
    <source>
        <dbReference type="ARBA" id="ARBA00022679"/>
    </source>
</evidence>
<gene>
    <name evidence="10" type="ORF">CERSUDRAFT_117201</name>
</gene>
<dbReference type="PANTHER" id="PTHR43654:SF3">
    <property type="entry name" value="GLUTAMATE 5-KINASE"/>
    <property type="match status" value="1"/>
</dbReference>
<dbReference type="OrthoDB" id="409889at2759"/>
<name>M2R7D9_CERS8</name>
<keyword evidence="11" id="KW-1185">Reference proteome</keyword>
<evidence type="ECO:0000256" key="1">
    <source>
        <dbReference type="ARBA" id="ARBA00022490"/>
    </source>
</evidence>
<dbReference type="PRINTS" id="PR00474">
    <property type="entry name" value="GLU5KINASE"/>
</dbReference>
<keyword evidence="6" id="KW-0418">Kinase</keyword>
<dbReference type="InterPro" id="IPR001057">
    <property type="entry name" value="Glu/AcGlu_kinase"/>
</dbReference>
<protein>
    <recommendedName>
        <fullName evidence="9">Aspartate/glutamate/uridylate kinase domain-containing protein</fullName>
    </recommendedName>
</protein>
<reference evidence="10 11" key="1">
    <citation type="journal article" date="2012" name="Proc. Natl. Acad. Sci. U.S.A.">
        <title>Comparative genomics of Ceriporiopsis subvermispora and Phanerochaete chrysosporium provide insight into selective ligninolysis.</title>
        <authorList>
            <person name="Fernandez-Fueyo E."/>
            <person name="Ruiz-Duenas F.J."/>
            <person name="Ferreira P."/>
            <person name="Floudas D."/>
            <person name="Hibbett D.S."/>
            <person name="Canessa P."/>
            <person name="Larrondo L.F."/>
            <person name="James T.Y."/>
            <person name="Seelenfreund D."/>
            <person name="Lobos S."/>
            <person name="Polanco R."/>
            <person name="Tello M."/>
            <person name="Honda Y."/>
            <person name="Watanabe T."/>
            <person name="Watanabe T."/>
            <person name="Ryu J.S."/>
            <person name="Kubicek C.P."/>
            <person name="Schmoll M."/>
            <person name="Gaskell J."/>
            <person name="Hammel K.E."/>
            <person name="St John F.J."/>
            <person name="Vanden Wymelenberg A."/>
            <person name="Sabat G."/>
            <person name="Splinter BonDurant S."/>
            <person name="Syed K."/>
            <person name="Yadav J.S."/>
            <person name="Doddapaneni H."/>
            <person name="Subramanian V."/>
            <person name="Lavin J.L."/>
            <person name="Oguiza J.A."/>
            <person name="Perez G."/>
            <person name="Pisabarro A.G."/>
            <person name="Ramirez L."/>
            <person name="Santoyo F."/>
            <person name="Master E."/>
            <person name="Coutinho P.M."/>
            <person name="Henrissat B."/>
            <person name="Lombard V."/>
            <person name="Magnuson J.K."/>
            <person name="Kuees U."/>
            <person name="Hori C."/>
            <person name="Igarashi K."/>
            <person name="Samejima M."/>
            <person name="Held B.W."/>
            <person name="Barry K.W."/>
            <person name="LaButti K.M."/>
            <person name="Lapidus A."/>
            <person name="Lindquist E.A."/>
            <person name="Lucas S.M."/>
            <person name="Riley R."/>
            <person name="Salamov A.A."/>
            <person name="Hoffmeister D."/>
            <person name="Schwenk D."/>
            <person name="Hadar Y."/>
            <person name="Yarden O."/>
            <person name="de Vries R.P."/>
            <person name="Wiebenga A."/>
            <person name="Stenlid J."/>
            <person name="Eastwood D."/>
            <person name="Grigoriev I.V."/>
            <person name="Berka R.M."/>
            <person name="Blanchette R.A."/>
            <person name="Kersten P."/>
            <person name="Martinez A.T."/>
            <person name="Vicuna R."/>
            <person name="Cullen D."/>
        </authorList>
    </citation>
    <scope>NUCLEOTIDE SEQUENCE [LARGE SCALE GENOMIC DNA]</scope>
    <source>
        <strain evidence="10 11">B</strain>
    </source>
</reference>
<accession>M2R7D9</accession>
<dbReference type="GO" id="GO:0004349">
    <property type="term" value="F:glutamate 5-kinase activity"/>
    <property type="evidence" value="ECO:0007669"/>
    <property type="project" value="InterPro"/>
</dbReference>
<dbReference type="CDD" id="cd04242">
    <property type="entry name" value="AAK_G5K_ProB"/>
    <property type="match status" value="1"/>
</dbReference>
<evidence type="ECO:0000256" key="3">
    <source>
        <dbReference type="ARBA" id="ARBA00022650"/>
    </source>
</evidence>
<dbReference type="AlphaFoldDB" id="M2R7D9"/>
<dbReference type="Gene3D" id="3.40.1160.10">
    <property type="entry name" value="Acetylglutamate kinase-like"/>
    <property type="match status" value="2"/>
</dbReference>
<evidence type="ECO:0000256" key="8">
    <source>
        <dbReference type="SAM" id="MobiDB-lite"/>
    </source>
</evidence>
<organism evidence="10 11">
    <name type="scientific">Ceriporiopsis subvermispora (strain B)</name>
    <name type="common">White-rot fungus</name>
    <name type="synonym">Gelatoporia subvermispora</name>
    <dbReference type="NCBI Taxonomy" id="914234"/>
    <lineage>
        <taxon>Eukaryota</taxon>
        <taxon>Fungi</taxon>
        <taxon>Dikarya</taxon>
        <taxon>Basidiomycota</taxon>
        <taxon>Agaricomycotina</taxon>
        <taxon>Agaricomycetes</taxon>
        <taxon>Polyporales</taxon>
        <taxon>Gelatoporiaceae</taxon>
        <taxon>Gelatoporia</taxon>
    </lineage>
</organism>
<sequence>MARPRHGPSSTVVIKLGTSSIVHETTHQPLLSTLSAVVETVVNLRAQGHKVVLVSSGAIGVGLKRMEMPHRPKSLSGKQALAAIGQGRLIALWDNLFGQLGQPIAQVLLTRGDISDRTRYLNAVNTFKELLSMGVVPIVNENDTVSVSEIKFGDNDTLSAITSSMIHADYLFLLTDVDGLYTSNPRKDPNARRLDTVSSIAAIRSEVSTKTLGSNLGTGGMETKLIAAEIATAAGVTTIITSSKDAKSIFKIIEYNNALRSGTSTPVDAASGRSSPVPPSPSSASTPIPDIAPASSSEHQPDVGLFRPPHTMFKPSPTPLRDMKSWTSHTLHPSGSVIIDAGAHQVLSRRDSGGRLLPAGVLGVHGAFASGQAVRIMVRRRTGISLTAEEQEASLKLYSEGLSTTEPTTPVLYPTASMTSSISTLDVLENSASGLALRDLDITPSSHAKALPDEDHVLIEKHDYESSEWDLEEVGRGLANYNSAQIEKVRGLKSSYIPQLLGYADSEYVVENITIRVPP</sequence>
<keyword evidence="3" id="KW-0641">Proline biosynthesis</keyword>
<dbReference type="EMBL" id="KB445803">
    <property type="protein sequence ID" value="EMD34322.1"/>
    <property type="molecule type" value="Genomic_DNA"/>
</dbReference>
<feature type="domain" description="Aspartate/glutamate/uridylate kinase" evidence="9">
    <location>
        <begin position="11"/>
        <end position="241"/>
    </location>
</feature>
<dbReference type="SUPFAM" id="SSF53633">
    <property type="entry name" value="Carbamate kinase-like"/>
    <property type="match status" value="1"/>
</dbReference>
<dbReference type="CDD" id="cd21157">
    <property type="entry name" value="PUA_G5K"/>
    <property type="match status" value="1"/>
</dbReference>
<dbReference type="GO" id="GO:0005829">
    <property type="term" value="C:cytosol"/>
    <property type="evidence" value="ECO:0007669"/>
    <property type="project" value="TreeGrafter"/>
</dbReference>
<dbReference type="InterPro" id="IPR001048">
    <property type="entry name" value="Asp/Glu/Uridylate_kinase"/>
</dbReference>
<dbReference type="Gene3D" id="2.30.130.10">
    <property type="entry name" value="PUA domain"/>
    <property type="match status" value="1"/>
</dbReference>
<keyword evidence="1" id="KW-0963">Cytoplasm</keyword>
<evidence type="ECO:0000256" key="7">
    <source>
        <dbReference type="ARBA" id="ARBA00022840"/>
    </source>
</evidence>
<dbReference type="PANTHER" id="PTHR43654">
    <property type="entry name" value="GLUTAMATE 5-KINASE"/>
    <property type="match status" value="1"/>
</dbReference>
<dbReference type="STRING" id="914234.M2R7D9"/>
<dbReference type="InterPro" id="IPR041739">
    <property type="entry name" value="G5K_ProB"/>
</dbReference>
<feature type="region of interest" description="Disordered" evidence="8">
    <location>
        <begin position="263"/>
        <end position="323"/>
    </location>
</feature>
<evidence type="ECO:0000256" key="5">
    <source>
        <dbReference type="ARBA" id="ARBA00022741"/>
    </source>
</evidence>
<dbReference type="InterPro" id="IPR036393">
    <property type="entry name" value="AceGlu_kinase-like_sf"/>
</dbReference>
<proteinExistence type="inferred from homology"/>
<dbReference type="Proteomes" id="UP000016930">
    <property type="component" value="Unassembled WGS sequence"/>
</dbReference>
<dbReference type="InterPro" id="IPR005715">
    <property type="entry name" value="Glu_5kinase/COase_Synthase"/>
</dbReference>
<evidence type="ECO:0000259" key="9">
    <source>
        <dbReference type="Pfam" id="PF00696"/>
    </source>
</evidence>